<evidence type="ECO:0000313" key="2">
    <source>
        <dbReference type="EMBL" id="JAH97685.1"/>
    </source>
</evidence>
<keyword evidence="1" id="KW-0472">Membrane</keyword>
<keyword evidence="1" id="KW-1133">Transmembrane helix</keyword>
<dbReference type="AlphaFoldDB" id="A0A0E9X739"/>
<dbReference type="EMBL" id="GBXM01010892">
    <property type="protein sequence ID" value="JAH97685.1"/>
    <property type="molecule type" value="Transcribed_RNA"/>
</dbReference>
<organism evidence="2">
    <name type="scientific">Anguilla anguilla</name>
    <name type="common">European freshwater eel</name>
    <name type="synonym">Muraena anguilla</name>
    <dbReference type="NCBI Taxonomy" id="7936"/>
    <lineage>
        <taxon>Eukaryota</taxon>
        <taxon>Metazoa</taxon>
        <taxon>Chordata</taxon>
        <taxon>Craniata</taxon>
        <taxon>Vertebrata</taxon>
        <taxon>Euteleostomi</taxon>
        <taxon>Actinopterygii</taxon>
        <taxon>Neopterygii</taxon>
        <taxon>Teleostei</taxon>
        <taxon>Anguilliformes</taxon>
        <taxon>Anguillidae</taxon>
        <taxon>Anguilla</taxon>
    </lineage>
</organism>
<reference evidence="2" key="2">
    <citation type="journal article" date="2015" name="Fish Shellfish Immunol.">
        <title>Early steps in the European eel (Anguilla anguilla)-Vibrio vulnificus interaction in the gills: Role of the RtxA13 toxin.</title>
        <authorList>
            <person name="Callol A."/>
            <person name="Pajuelo D."/>
            <person name="Ebbesson L."/>
            <person name="Teles M."/>
            <person name="MacKenzie S."/>
            <person name="Amaro C."/>
        </authorList>
    </citation>
    <scope>NUCLEOTIDE SEQUENCE</scope>
</reference>
<name>A0A0E9X739_ANGAN</name>
<protein>
    <submittedName>
        <fullName evidence="2">Uncharacterized protein</fullName>
    </submittedName>
</protein>
<keyword evidence="1" id="KW-0812">Transmembrane</keyword>
<sequence>MIDSCLWVNLLSEVLLLKLISFYFKVDSISSYQIAVIIFVLSITFVLL</sequence>
<feature type="transmembrane region" description="Helical" evidence="1">
    <location>
        <begin position="7"/>
        <end position="24"/>
    </location>
</feature>
<evidence type="ECO:0000256" key="1">
    <source>
        <dbReference type="SAM" id="Phobius"/>
    </source>
</evidence>
<proteinExistence type="predicted"/>
<feature type="transmembrane region" description="Helical" evidence="1">
    <location>
        <begin position="30"/>
        <end position="47"/>
    </location>
</feature>
<accession>A0A0E9X739</accession>
<reference evidence="2" key="1">
    <citation type="submission" date="2014-11" db="EMBL/GenBank/DDBJ databases">
        <authorList>
            <person name="Amaro Gonzalez C."/>
        </authorList>
    </citation>
    <scope>NUCLEOTIDE SEQUENCE</scope>
</reference>